<sequence length="271" mass="29519">MLQGYSIPRTPAGRSSLAPRPPWHYAGEALSIEFEADPQALAAHLPDGLTAARGAREGRCAIFFCEWQFATDAGLEYLDPVASQYRETILLMACERDGASASFCPFIWVDQDLALMRGLIQGWPKQFGRTAITRSYGVRSPASPSAGAGGRFAASLAFRDRRVADAQVTLHSKSDRLPDPGFASTFNVRHFARLSAGRHDDPAVHELVQLRARNVAVENLMVGDASLVLFDHPGLELAAFGPLSVGRGFRMTMSLSVDDLQLIDDYTEPTP</sequence>
<evidence type="ECO:0000256" key="1">
    <source>
        <dbReference type="SAM" id="MobiDB-lite"/>
    </source>
</evidence>
<dbReference type="PATRIC" id="fig|445709.3.peg.4187"/>
<dbReference type="AlphaFoldDB" id="A0A0G3ESU5"/>
<gene>
    <name evidence="2" type="ORF">ABW99_19960</name>
</gene>
<dbReference type="Gene3D" id="2.40.400.10">
    <property type="entry name" value="Acetoacetate decarboxylase-like"/>
    <property type="match status" value="1"/>
</dbReference>
<proteinExistence type="predicted"/>
<dbReference type="SUPFAM" id="SSF160104">
    <property type="entry name" value="Acetoacetate decarboxylase-like"/>
    <property type="match status" value="1"/>
</dbReference>
<dbReference type="Proteomes" id="UP000036700">
    <property type="component" value="Chromosome"/>
</dbReference>
<dbReference type="KEGG" id="ptx:ABW99_19960"/>
<keyword evidence="3" id="KW-1185">Reference proteome</keyword>
<dbReference type="InterPro" id="IPR023375">
    <property type="entry name" value="ADC_dom_sf"/>
</dbReference>
<feature type="region of interest" description="Disordered" evidence="1">
    <location>
        <begin position="1"/>
        <end position="20"/>
    </location>
</feature>
<accession>A0A0G3ESU5</accession>
<evidence type="ECO:0000313" key="3">
    <source>
        <dbReference type="Proteomes" id="UP000036700"/>
    </source>
</evidence>
<dbReference type="RefSeq" id="WP_047216076.1">
    <property type="nucleotide sequence ID" value="NZ_CP011568.3"/>
</dbReference>
<protein>
    <submittedName>
        <fullName evidence="2">Acetoacetate decarboxylase</fullName>
    </submittedName>
</protein>
<reference evidence="3" key="1">
    <citation type="submission" date="2015-06" db="EMBL/GenBank/DDBJ databases">
        <authorList>
            <person name="Lim Y.L."/>
            <person name="Ee R."/>
            <person name="Yong D."/>
            <person name="How K.Y."/>
            <person name="Yin W.F."/>
            <person name="Chan K.G."/>
        </authorList>
    </citation>
    <scope>NUCLEOTIDE SEQUENCE [LARGE SCALE GENOMIC DNA]</scope>
    <source>
        <strain evidence="3">DSM 25325</strain>
    </source>
</reference>
<dbReference type="EMBL" id="CP011568">
    <property type="protein sequence ID" value="AKJ70148.1"/>
    <property type="molecule type" value="Genomic_DNA"/>
</dbReference>
<dbReference type="Pfam" id="PF06314">
    <property type="entry name" value="ADC"/>
    <property type="match status" value="1"/>
</dbReference>
<dbReference type="GO" id="GO:0016829">
    <property type="term" value="F:lyase activity"/>
    <property type="evidence" value="ECO:0007669"/>
    <property type="project" value="InterPro"/>
</dbReference>
<dbReference type="STRING" id="445709.ABW99_19960"/>
<dbReference type="OrthoDB" id="1950454at2"/>
<name>A0A0G3ESU5_9BURK</name>
<organism evidence="2 3">
    <name type="scientific">Pandoraea thiooxydans</name>
    <dbReference type="NCBI Taxonomy" id="445709"/>
    <lineage>
        <taxon>Bacteria</taxon>
        <taxon>Pseudomonadati</taxon>
        <taxon>Pseudomonadota</taxon>
        <taxon>Betaproteobacteria</taxon>
        <taxon>Burkholderiales</taxon>
        <taxon>Burkholderiaceae</taxon>
        <taxon>Pandoraea</taxon>
    </lineage>
</organism>
<dbReference type="InterPro" id="IPR010451">
    <property type="entry name" value="Acetoacetate_decarboxylase"/>
</dbReference>
<evidence type="ECO:0000313" key="2">
    <source>
        <dbReference type="EMBL" id="AKJ70148.1"/>
    </source>
</evidence>